<evidence type="ECO:0000313" key="1">
    <source>
        <dbReference type="EMBL" id="PPS03278.1"/>
    </source>
</evidence>
<dbReference type="GO" id="GO:0016705">
    <property type="term" value="F:oxidoreductase activity, acting on paired donors, with incorporation or reduction of molecular oxygen"/>
    <property type="evidence" value="ECO:0007669"/>
    <property type="project" value="InterPro"/>
</dbReference>
<dbReference type="GO" id="GO:0020037">
    <property type="term" value="F:heme binding"/>
    <property type="evidence" value="ECO:0007669"/>
    <property type="project" value="InterPro"/>
</dbReference>
<sequence>MAWSCSLRRYLRERKANAGPALEEEEYVKAIFKFLIHLYSFCISDYLSFLKEKAAMILGKYHDPIIEDRIQQWREGKKHEPQDLLDVLVSLTDDNGISLLSTDESSNLCTPLLDILF</sequence>
<accession>A0A2P5XIU1</accession>
<dbReference type="GO" id="GO:0005506">
    <property type="term" value="F:iron ion binding"/>
    <property type="evidence" value="ECO:0007669"/>
    <property type="project" value="InterPro"/>
</dbReference>
<dbReference type="EMBL" id="KZ664776">
    <property type="protein sequence ID" value="PPS03278.1"/>
    <property type="molecule type" value="Genomic_DNA"/>
</dbReference>
<proteinExistence type="predicted"/>
<dbReference type="GO" id="GO:0004497">
    <property type="term" value="F:monooxygenase activity"/>
    <property type="evidence" value="ECO:0007669"/>
    <property type="project" value="InterPro"/>
</dbReference>
<name>A0A2P5XIU1_GOSBA</name>
<organism evidence="1 2">
    <name type="scientific">Gossypium barbadense</name>
    <name type="common">Sea Island cotton</name>
    <name type="synonym">Hibiscus barbadensis</name>
    <dbReference type="NCBI Taxonomy" id="3634"/>
    <lineage>
        <taxon>Eukaryota</taxon>
        <taxon>Viridiplantae</taxon>
        <taxon>Streptophyta</taxon>
        <taxon>Embryophyta</taxon>
        <taxon>Tracheophyta</taxon>
        <taxon>Spermatophyta</taxon>
        <taxon>Magnoliopsida</taxon>
        <taxon>eudicotyledons</taxon>
        <taxon>Gunneridae</taxon>
        <taxon>Pentapetalae</taxon>
        <taxon>rosids</taxon>
        <taxon>malvids</taxon>
        <taxon>Malvales</taxon>
        <taxon>Malvaceae</taxon>
        <taxon>Malvoideae</taxon>
        <taxon>Gossypium</taxon>
    </lineage>
</organism>
<dbReference type="OrthoDB" id="1002418at2759"/>
<dbReference type="InterPro" id="IPR036396">
    <property type="entry name" value="Cyt_P450_sf"/>
</dbReference>
<evidence type="ECO:0000313" key="2">
    <source>
        <dbReference type="Proteomes" id="UP000239757"/>
    </source>
</evidence>
<dbReference type="Proteomes" id="UP000239757">
    <property type="component" value="Unassembled WGS sequence"/>
</dbReference>
<dbReference type="SUPFAM" id="SSF48264">
    <property type="entry name" value="Cytochrome P450"/>
    <property type="match status" value="1"/>
</dbReference>
<gene>
    <name evidence="1" type="ORF">GOBAR_AA17385</name>
</gene>
<dbReference type="AlphaFoldDB" id="A0A2P5XIU1"/>
<reference evidence="1 2" key="1">
    <citation type="submission" date="2015-01" db="EMBL/GenBank/DDBJ databases">
        <title>Genome of allotetraploid Gossypium barbadense reveals genomic plasticity and fiber elongation in cotton evolution.</title>
        <authorList>
            <person name="Chen X."/>
            <person name="Liu X."/>
            <person name="Zhao B."/>
            <person name="Zheng H."/>
            <person name="Hu Y."/>
            <person name="Lu G."/>
            <person name="Yang C."/>
            <person name="Chen J."/>
            <person name="Shan C."/>
            <person name="Zhang L."/>
            <person name="Zhou Y."/>
            <person name="Wang L."/>
            <person name="Guo W."/>
            <person name="Bai Y."/>
            <person name="Ruan J."/>
            <person name="Shangguan X."/>
            <person name="Mao Y."/>
            <person name="Jiang J."/>
            <person name="Zhu Y."/>
            <person name="Lei J."/>
            <person name="Kang H."/>
            <person name="Chen S."/>
            <person name="He X."/>
            <person name="Wang R."/>
            <person name="Wang Y."/>
            <person name="Chen J."/>
            <person name="Wang L."/>
            <person name="Yu S."/>
            <person name="Wang B."/>
            <person name="Wei J."/>
            <person name="Song S."/>
            <person name="Lu X."/>
            <person name="Gao Z."/>
            <person name="Gu W."/>
            <person name="Deng X."/>
            <person name="Ma D."/>
            <person name="Wang S."/>
            <person name="Liang W."/>
            <person name="Fang L."/>
            <person name="Cai C."/>
            <person name="Zhu X."/>
            <person name="Zhou B."/>
            <person name="Zhang Y."/>
            <person name="Chen Z."/>
            <person name="Xu S."/>
            <person name="Zhu R."/>
            <person name="Wang S."/>
            <person name="Zhang T."/>
            <person name="Zhao G."/>
        </authorList>
    </citation>
    <scope>NUCLEOTIDE SEQUENCE [LARGE SCALE GENOMIC DNA]</scope>
    <source>
        <strain evidence="2">cv. Xinhai21</strain>
        <tissue evidence="1">Leaf</tissue>
    </source>
</reference>
<protein>
    <submittedName>
        <fullName evidence="1">Uncharacterized protein</fullName>
    </submittedName>
</protein>